<dbReference type="InterPro" id="IPR004838">
    <property type="entry name" value="NHTrfase_class1_PyrdxlP-BS"/>
</dbReference>
<feature type="domain" description="Aminotransferase class I/classII large" evidence="6">
    <location>
        <begin position="4"/>
        <end position="174"/>
    </location>
</feature>
<dbReference type="EMBL" id="HQ407375">
    <property type="protein sequence ID" value="AEH57255.1"/>
    <property type="molecule type" value="Genomic_DNA"/>
</dbReference>
<dbReference type="PROSITE" id="PS00105">
    <property type="entry name" value="AA_TRANSFER_CLASS_1"/>
    <property type="match status" value="1"/>
</dbReference>
<evidence type="ECO:0000256" key="5">
    <source>
        <dbReference type="RuleBase" id="RU000481"/>
    </source>
</evidence>
<dbReference type="Gene3D" id="3.90.1150.10">
    <property type="entry name" value="Aspartate Aminotransferase, domain 1"/>
    <property type="match status" value="1"/>
</dbReference>
<evidence type="ECO:0000256" key="1">
    <source>
        <dbReference type="ARBA" id="ARBA00001933"/>
    </source>
</evidence>
<proteinExistence type="inferred from homology"/>
<dbReference type="SUPFAM" id="SSF53383">
    <property type="entry name" value="PLP-dependent transferases"/>
    <property type="match status" value="1"/>
</dbReference>
<evidence type="ECO:0000313" key="7">
    <source>
        <dbReference type="EMBL" id="AEH57255.1"/>
    </source>
</evidence>
<dbReference type="EC" id="2.6.1.-" evidence="5"/>
<dbReference type="Gene3D" id="3.40.640.10">
    <property type="entry name" value="Type I PLP-dependent aspartate aminotransferase-like (Major domain)"/>
    <property type="match status" value="1"/>
</dbReference>
<name>G0XS87_PRODI</name>
<dbReference type="AlphaFoldDB" id="G0XS87"/>
<evidence type="ECO:0000256" key="3">
    <source>
        <dbReference type="ARBA" id="ARBA00022679"/>
    </source>
</evidence>
<dbReference type="GO" id="GO:0030170">
    <property type="term" value="F:pyridoxal phosphate binding"/>
    <property type="evidence" value="ECO:0007669"/>
    <property type="project" value="InterPro"/>
</dbReference>
<dbReference type="InterPro" id="IPR015422">
    <property type="entry name" value="PyrdxlP-dep_Trfase_small"/>
</dbReference>
<dbReference type="GO" id="GO:0008483">
    <property type="term" value="F:transaminase activity"/>
    <property type="evidence" value="ECO:0007669"/>
    <property type="project" value="UniProtKB-KW"/>
</dbReference>
<evidence type="ECO:0000259" key="6">
    <source>
        <dbReference type="Pfam" id="PF00155"/>
    </source>
</evidence>
<gene>
    <name evidence="7" type="primary">nkdS</name>
</gene>
<comment type="similarity">
    <text evidence="5">Belongs to the class-I pyridoxal-phosphate-dependent aminotransferase family.</text>
</comment>
<sequence>MIALAEATASQGNLLVIDEAYVDFSDYDHLCMIRNSNHVIIIRSFSKGFGMAGMRLAMIVSSKSIIDYLARWNMSSSVSATAIAVAEHLFDNIDVVHSVWDEIKNLRRQLSDSISQKIPEIIPLPSSGNFIPLMCQNNSRAIEILKRLSKDNFLVRAMNKMGGSDKCLRVTIAERLVMEQFLDSLIAATK</sequence>
<accession>G0XS87</accession>
<evidence type="ECO:0000256" key="2">
    <source>
        <dbReference type="ARBA" id="ARBA00022576"/>
    </source>
</evidence>
<keyword evidence="2 5" id="KW-0032">Aminotransferase</keyword>
<dbReference type="InterPro" id="IPR004839">
    <property type="entry name" value="Aminotransferase_I/II_large"/>
</dbReference>
<dbReference type="Pfam" id="PF00155">
    <property type="entry name" value="Aminotran_1_2"/>
    <property type="match status" value="1"/>
</dbReference>
<protein>
    <recommendedName>
        <fullName evidence="5">Aminotransferase</fullName>
        <ecNumber evidence="5">2.6.1.-</ecNumber>
    </recommendedName>
</protein>
<keyword evidence="3 5" id="KW-0808">Transferase</keyword>
<evidence type="ECO:0000256" key="4">
    <source>
        <dbReference type="ARBA" id="ARBA00022898"/>
    </source>
</evidence>
<keyword evidence="4" id="KW-0663">Pyridoxal phosphate</keyword>
<reference evidence="7" key="1">
    <citation type="journal article" date="2011" name="PLoS ONE">
        <title>Variation in tropical reef symbiont metagenomes defined by secondary metabolism.</title>
        <authorList>
            <person name="Donia M.S."/>
            <person name="Fricke W.F."/>
            <person name="Ravel J."/>
            <person name="Schmidt E.W."/>
        </authorList>
    </citation>
    <scope>NUCLEOTIDE SEQUENCE</scope>
</reference>
<dbReference type="InterPro" id="IPR015421">
    <property type="entry name" value="PyrdxlP-dep_Trfase_major"/>
</dbReference>
<organism evidence="7">
    <name type="scientific">Prochloron didemni P3-Solomon</name>
    <dbReference type="NCBI Taxonomy" id="910458"/>
    <lineage>
        <taxon>Bacteria</taxon>
        <taxon>Bacillati</taxon>
        <taxon>Cyanobacteriota</taxon>
        <taxon>Cyanophyceae</taxon>
        <taxon>Oscillatoriophycideae</taxon>
        <taxon>Chroococcales</taxon>
        <taxon>Prochloraceae</taxon>
        <taxon>Prochloron</taxon>
    </lineage>
</organism>
<dbReference type="InterPro" id="IPR015424">
    <property type="entry name" value="PyrdxlP-dep_Trfase"/>
</dbReference>
<dbReference type="PANTHER" id="PTHR42885">
    <property type="entry name" value="HISTIDINOL-PHOSPHATE AMINOTRANSFERASE-RELATED"/>
    <property type="match status" value="1"/>
</dbReference>
<comment type="cofactor">
    <cofactor evidence="1 5">
        <name>pyridoxal 5'-phosphate</name>
        <dbReference type="ChEBI" id="CHEBI:597326"/>
    </cofactor>
</comment>
<dbReference type="PANTHER" id="PTHR42885:SF2">
    <property type="entry name" value="HISTIDINOL-PHOSPHATE AMINOTRANSFERASE"/>
    <property type="match status" value="1"/>
</dbReference>